<dbReference type="Proteomes" id="UP000290013">
    <property type="component" value="Chromosome"/>
</dbReference>
<dbReference type="Pfam" id="PF05050">
    <property type="entry name" value="Methyltransf_21"/>
    <property type="match status" value="1"/>
</dbReference>
<dbReference type="GO" id="GO:0008168">
    <property type="term" value="F:methyltransferase activity"/>
    <property type="evidence" value="ECO:0007669"/>
    <property type="project" value="UniProtKB-KW"/>
</dbReference>
<evidence type="ECO:0000313" key="2">
    <source>
        <dbReference type="EMBL" id="VFB04560.1"/>
    </source>
</evidence>
<dbReference type="EMBL" id="LR215974">
    <property type="protein sequence ID" value="VFB04560.1"/>
    <property type="molecule type" value="Genomic_DNA"/>
</dbReference>
<dbReference type="PANTHER" id="PTHR34203">
    <property type="entry name" value="METHYLTRANSFERASE, FKBM FAMILY PROTEIN"/>
    <property type="match status" value="1"/>
</dbReference>
<proteinExistence type="predicted"/>
<dbReference type="KEGG" id="ctai:NCTC12078_02591"/>
<evidence type="ECO:0000313" key="3">
    <source>
        <dbReference type="Proteomes" id="UP000290013"/>
    </source>
</evidence>
<dbReference type="InterPro" id="IPR006342">
    <property type="entry name" value="FkbM_mtfrase"/>
</dbReference>
<dbReference type="RefSeq" id="WP_130914770.1">
    <property type="nucleotide sequence ID" value="NZ_LR215974.1"/>
</dbReference>
<gene>
    <name evidence="2" type="ORF">NCTC12078_02591</name>
</gene>
<name>A0A4U8WGK8_9FLAO</name>
<dbReference type="PANTHER" id="PTHR34203:SF15">
    <property type="entry name" value="SLL1173 PROTEIN"/>
    <property type="match status" value="1"/>
</dbReference>
<dbReference type="InterPro" id="IPR052514">
    <property type="entry name" value="SAM-dependent_MTase"/>
</dbReference>
<sequence>MRSILASIFRLIFQINFFRKKYFAFHQYLFSRYPIFRGVKKDVLYRNSFKMNLNLDDWIQQQIYFLGDYEKNEIDYLYHVLKEGDCFIDIGGNIGLFSLNASKLIGMTGRVYAFEAFKPNYEIFSTHLKANHIQNVTLEHLAVSSETGFLEIFYNDTYDNAGMASSYLPDYTTKETVQSIDLDSYVRSKNLSKIDLIKIDIEGGEYSALLGMSEVLNSFKPKIIIEINHIALKNSGHSEEEIKNFFSAKNYQLVNILSKNENSYNAVFEFVGS</sequence>
<organism evidence="2 3">
    <name type="scientific">Chryseobacterium taihuense</name>
    <dbReference type="NCBI Taxonomy" id="1141221"/>
    <lineage>
        <taxon>Bacteria</taxon>
        <taxon>Pseudomonadati</taxon>
        <taxon>Bacteroidota</taxon>
        <taxon>Flavobacteriia</taxon>
        <taxon>Flavobacteriales</taxon>
        <taxon>Weeksellaceae</taxon>
        <taxon>Chryseobacterium group</taxon>
        <taxon>Chryseobacterium</taxon>
    </lineage>
</organism>
<accession>A0A4U8WGK8</accession>
<protein>
    <submittedName>
        <fullName evidence="2">Methyltransferase, FkbM family</fullName>
    </submittedName>
</protein>
<dbReference type="Gene3D" id="3.40.50.150">
    <property type="entry name" value="Vaccinia Virus protein VP39"/>
    <property type="match status" value="1"/>
</dbReference>
<feature type="domain" description="Methyltransferase FkbM" evidence="1">
    <location>
        <begin position="89"/>
        <end position="253"/>
    </location>
</feature>
<reference evidence="2 3" key="1">
    <citation type="submission" date="2019-02" db="EMBL/GenBank/DDBJ databases">
        <authorList>
            <consortium name="Pathogen Informatics"/>
        </authorList>
    </citation>
    <scope>NUCLEOTIDE SEQUENCE [LARGE SCALE GENOMIC DNA]</scope>
    <source>
        <strain evidence="2 3">3012STDY6944375</strain>
    </source>
</reference>
<keyword evidence="2" id="KW-0489">Methyltransferase</keyword>
<dbReference type="NCBIfam" id="TIGR01444">
    <property type="entry name" value="fkbM_fam"/>
    <property type="match status" value="1"/>
</dbReference>
<keyword evidence="2" id="KW-0808">Transferase</keyword>
<dbReference type="GO" id="GO:0032259">
    <property type="term" value="P:methylation"/>
    <property type="evidence" value="ECO:0007669"/>
    <property type="project" value="UniProtKB-KW"/>
</dbReference>
<evidence type="ECO:0000259" key="1">
    <source>
        <dbReference type="Pfam" id="PF05050"/>
    </source>
</evidence>
<dbReference type="InterPro" id="IPR029063">
    <property type="entry name" value="SAM-dependent_MTases_sf"/>
</dbReference>
<dbReference type="AlphaFoldDB" id="A0A4U8WGK8"/>
<dbReference type="SUPFAM" id="SSF53335">
    <property type="entry name" value="S-adenosyl-L-methionine-dependent methyltransferases"/>
    <property type="match status" value="1"/>
</dbReference>